<keyword evidence="2" id="KW-0378">Hydrolase</keyword>
<dbReference type="Gene3D" id="3.30.1490.130">
    <property type="entry name" value="D-aminoacylase. Domain 3"/>
    <property type="match status" value="1"/>
</dbReference>
<dbReference type="Gene3D" id="2.30.40.10">
    <property type="entry name" value="Urease, subunit C, domain 1"/>
    <property type="match status" value="1"/>
</dbReference>
<keyword evidence="5" id="KW-1185">Reference proteome</keyword>
<dbReference type="GO" id="GO:0008448">
    <property type="term" value="F:N-acetylglucosamine-6-phosphate deacetylase activity"/>
    <property type="evidence" value="ECO:0007669"/>
    <property type="project" value="TreeGrafter"/>
</dbReference>
<dbReference type="RefSeq" id="WP_326830902.1">
    <property type="nucleotide sequence ID" value="NZ_VUNH01000007.1"/>
</dbReference>
<name>A0A6L5YC85_9BACT</name>
<proteinExistence type="inferred from homology"/>
<dbReference type="PANTHER" id="PTHR11113">
    <property type="entry name" value="N-ACETYLGLUCOSAMINE-6-PHOSPHATE DEACETYLASE"/>
    <property type="match status" value="1"/>
</dbReference>
<comment type="caution">
    <text evidence="4">The sequence shown here is derived from an EMBL/GenBank/DDBJ whole genome shotgun (WGS) entry which is preliminary data.</text>
</comment>
<reference evidence="4 5" key="1">
    <citation type="submission" date="2019-08" db="EMBL/GenBank/DDBJ databases">
        <title>In-depth cultivation of the pig gut microbiome towards novel bacterial diversity and tailored functional studies.</title>
        <authorList>
            <person name="Wylensek D."/>
            <person name="Hitch T.C.A."/>
            <person name="Clavel T."/>
        </authorList>
    </citation>
    <scope>NUCLEOTIDE SEQUENCE [LARGE SCALE GENOMIC DNA]</scope>
    <source>
        <strain evidence="4 5">SM-530-WT-4B</strain>
    </source>
</reference>
<dbReference type="InterPro" id="IPR011059">
    <property type="entry name" value="Metal-dep_hydrolase_composite"/>
</dbReference>
<dbReference type="CDD" id="cd01297">
    <property type="entry name" value="D-aminoacylase"/>
    <property type="match status" value="1"/>
</dbReference>
<dbReference type="SUPFAM" id="SSF51556">
    <property type="entry name" value="Metallo-dependent hydrolases"/>
    <property type="match status" value="1"/>
</dbReference>
<dbReference type="InterPro" id="IPR032466">
    <property type="entry name" value="Metal_Hydrolase"/>
</dbReference>
<dbReference type="PANTHER" id="PTHR11113:SF14">
    <property type="entry name" value="N-ACETYLGLUCOSAMINE-6-PHOSPHATE DEACETYLASE"/>
    <property type="match status" value="1"/>
</dbReference>
<evidence type="ECO:0000256" key="1">
    <source>
        <dbReference type="ARBA" id="ARBA00010716"/>
    </source>
</evidence>
<organism evidence="4 5">
    <name type="scientific">Pyramidobacter porci</name>
    <dbReference type="NCBI Taxonomy" id="2605789"/>
    <lineage>
        <taxon>Bacteria</taxon>
        <taxon>Thermotogati</taxon>
        <taxon>Synergistota</taxon>
        <taxon>Synergistia</taxon>
        <taxon>Synergistales</taxon>
        <taxon>Dethiosulfovibrionaceae</taxon>
        <taxon>Pyramidobacter</taxon>
    </lineage>
</organism>
<dbReference type="SUPFAM" id="SSF51338">
    <property type="entry name" value="Composite domain of metallo-dependent hydrolases"/>
    <property type="match status" value="1"/>
</dbReference>
<dbReference type="AlphaFoldDB" id="A0A6L5YC85"/>
<gene>
    <name evidence="4" type="ORF">FYJ74_07115</name>
</gene>
<dbReference type="InterPro" id="IPR023100">
    <property type="entry name" value="D-aminoacylase_insert_dom_sf"/>
</dbReference>
<dbReference type="EMBL" id="VUNH01000007">
    <property type="protein sequence ID" value="MST55799.1"/>
    <property type="molecule type" value="Genomic_DNA"/>
</dbReference>
<evidence type="ECO:0000256" key="2">
    <source>
        <dbReference type="ARBA" id="ARBA00022801"/>
    </source>
</evidence>
<dbReference type="Proteomes" id="UP000473699">
    <property type="component" value="Unassembled WGS sequence"/>
</dbReference>
<dbReference type="GO" id="GO:0006046">
    <property type="term" value="P:N-acetylglucosamine catabolic process"/>
    <property type="evidence" value="ECO:0007669"/>
    <property type="project" value="TreeGrafter"/>
</dbReference>
<feature type="domain" description="Amidohydrolase 3" evidence="3">
    <location>
        <begin position="46"/>
        <end position="512"/>
    </location>
</feature>
<evidence type="ECO:0000313" key="5">
    <source>
        <dbReference type="Proteomes" id="UP000473699"/>
    </source>
</evidence>
<comment type="similarity">
    <text evidence="1">Belongs to the metallo-dependent hydrolases superfamily. NagA family.</text>
</comment>
<dbReference type="Pfam" id="PF07969">
    <property type="entry name" value="Amidohydro_3"/>
    <property type="match status" value="1"/>
</dbReference>
<protein>
    <submittedName>
        <fullName evidence="4">D-aminoacylase</fullName>
    </submittedName>
</protein>
<evidence type="ECO:0000313" key="4">
    <source>
        <dbReference type="EMBL" id="MST55799.1"/>
    </source>
</evidence>
<dbReference type="InterPro" id="IPR013108">
    <property type="entry name" value="Amidohydro_3"/>
</dbReference>
<evidence type="ECO:0000259" key="3">
    <source>
        <dbReference type="Pfam" id="PF07969"/>
    </source>
</evidence>
<sequence>MARNYFIHNAKICDGTGAVWFRGSLRTEDGKIAAVGRGINAGRNDETIEAEGLMLAPGFIDIHSHADFGMIYNAEAANVMLQGVTSVIMGQCGISPAPICPERKAELDEYAGVTKSGHDVGWDWNSFGEWLARLERQPLGVNAGSFVGQGTVRLCVMGFDSREPSREELERMRALVEQSMEEGAFGLSSGLAYPPGIYSSDEELEFVAGGLTKRRGLYVSHMRNQADKSPESVRATINVARVNRIPAQIAHLKARESDRPSMARYLFSIIRAARAEGLDITVDQYPYTAASSNLRSLMPKRVHSGGVAGIVKLLSDPEARRALHDEMADSERWRKTMEHGGGAKGIVLGELPLTPEYRGMNLEDAARKMGTDPLEALLEVILRNRGADHGVYFTMTEQDVRNVIVDPLVMIGSDGAVAAPEEFVHPRYSGTFPRVLGRYARELKLFSMEEAVRKMTSLPAARLGLSGKGVLRPGMDADLVLFDPETVLDGGTYERPMAPPVGVEAVWVGGRLSACRGKTTGERAGRVLRYRTPECE</sequence>
<dbReference type="Gene3D" id="3.20.20.140">
    <property type="entry name" value="Metal-dependent hydrolases"/>
    <property type="match status" value="1"/>
</dbReference>
<accession>A0A6L5YC85</accession>